<dbReference type="EMBL" id="CM007901">
    <property type="protein sequence ID" value="OTG04084.1"/>
    <property type="molecule type" value="Genomic_DNA"/>
</dbReference>
<organism evidence="1 2">
    <name type="scientific">Helianthus annuus</name>
    <name type="common">Common sunflower</name>
    <dbReference type="NCBI Taxonomy" id="4232"/>
    <lineage>
        <taxon>Eukaryota</taxon>
        <taxon>Viridiplantae</taxon>
        <taxon>Streptophyta</taxon>
        <taxon>Embryophyta</taxon>
        <taxon>Tracheophyta</taxon>
        <taxon>Spermatophyta</taxon>
        <taxon>Magnoliopsida</taxon>
        <taxon>eudicotyledons</taxon>
        <taxon>Gunneridae</taxon>
        <taxon>Pentapetalae</taxon>
        <taxon>asterids</taxon>
        <taxon>campanulids</taxon>
        <taxon>Asterales</taxon>
        <taxon>Asteraceae</taxon>
        <taxon>Asteroideae</taxon>
        <taxon>Heliantheae alliance</taxon>
        <taxon>Heliantheae</taxon>
        <taxon>Helianthus</taxon>
    </lineage>
</organism>
<evidence type="ECO:0000313" key="1">
    <source>
        <dbReference type="EMBL" id="OTG04084.1"/>
    </source>
</evidence>
<reference evidence="2" key="1">
    <citation type="journal article" date="2017" name="Nature">
        <title>The sunflower genome provides insights into oil metabolism, flowering and Asterid evolution.</title>
        <authorList>
            <person name="Badouin H."/>
            <person name="Gouzy J."/>
            <person name="Grassa C.J."/>
            <person name="Murat F."/>
            <person name="Staton S.E."/>
            <person name="Cottret L."/>
            <person name="Lelandais-Briere C."/>
            <person name="Owens G.L."/>
            <person name="Carrere S."/>
            <person name="Mayjonade B."/>
            <person name="Legrand L."/>
            <person name="Gill N."/>
            <person name="Kane N.C."/>
            <person name="Bowers J.E."/>
            <person name="Hubner S."/>
            <person name="Bellec A."/>
            <person name="Berard A."/>
            <person name="Berges H."/>
            <person name="Blanchet N."/>
            <person name="Boniface M.C."/>
            <person name="Brunel D."/>
            <person name="Catrice O."/>
            <person name="Chaidir N."/>
            <person name="Claudel C."/>
            <person name="Donnadieu C."/>
            <person name="Faraut T."/>
            <person name="Fievet G."/>
            <person name="Helmstetter N."/>
            <person name="King M."/>
            <person name="Knapp S.J."/>
            <person name="Lai Z."/>
            <person name="Le Paslier M.C."/>
            <person name="Lippi Y."/>
            <person name="Lorenzon L."/>
            <person name="Mandel J.R."/>
            <person name="Marage G."/>
            <person name="Marchand G."/>
            <person name="Marquand E."/>
            <person name="Bret-Mestries E."/>
            <person name="Morien E."/>
            <person name="Nambeesan S."/>
            <person name="Nguyen T."/>
            <person name="Pegot-Espagnet P."/>
            <person name="Pouilly N."/>
            <person name="Raftis F."/>
            <person name="Sallet E."/>
            <person name="Schiex T."/>
            <person name="Thomas J."/>
            <person name="Vandecasteele C."/>
            <person name="Vares D."/>
            <person name="Vear F."/>
            <person name="Vautrin S."/>
            <person name="Crespi M."/>
            <person name="Mangin B."/>
            <person name="Burke J.M."/>
            <person name="Salse J."/>
            <person name="Munos S."/>
            <person name="Vincourt P."/>
            <person name="Rieseberg L.H."/>
            <person name="Langlade N.B."/>
        </authorList>
    </citation>
    <scope>NUCLEOTIDE SEQUENCE [LARGE SCALE GENOMIC DNA]</scope>
    <source>
        <strain evidence="2">cv. SF193</strain>
    </source>
</reference>
<dbReference type="Proteomes" id="UP000215914">
    <property type="component" value="Chromosome 12"/>
</dbReference>
<gene>
    <name evidence="1" type="ORF">HannXRQ_Chr12g0358421</name>
</gene>
<protein>
    <submittedName>
        <fullName evidence="1">Uncharacterized protein</fullName>
    </submittedName>
</protein>
<keyword evidence="2" id="KW-1185">Reference proteome</keyword>
<dbReference type="AlphaFoldDB" id="A0A251SZF7"/>
<sequence>MTNCNHQYTVLYLFINEDEEVRQIVSLQHKHETKSLFVGTTKSQKSEFFSSFLNQERETKRGSSAPPTNQFNCIVSRCHKGFVLGVWKKKDGIFRCFC</sequence>
<name>A0A251SZF7_HELAN</name>
<dbReference type="InParanoid" id="A0A251SZF7"/>
<evidence type="ECO:0000313" key="2">
    <source>
        <dbReference type="Proteomes" id="UP000215914"/>
    </source>
</evidence>
<proteinExistence type="predicted"/>
<accession>A0A251SZF7</accession>